<sequence length="78" mass="8958">VYVRRVWDDRMQARVAREGELVAALERRVRPFLKRLIAATKPYHENEDADTSGAAELLFYIHEDAVMFRAALAQGKKA</sequence>
<comment type="caution">
    <text evidence="1">The sequence shown here is derived from an EMBL/GenBank/DDBJ whole genome shotgun (WGS) entry which is preliminary data.</text>
</comment>
<organism evidence="1">
    <name type="scientific">marine sediment metagenome</name>
    <dbReference type="NCBI Taxonomy" id="412755"/>
    <lineage>
        <taxon>unclassified sequences</taxon>
        <taxon>metagenomes</taxon>
        <taxon>ecological metagenomes</taxon>
    </lineage>
</organism>
<proteinExistence type="predicted"/>
<reference evidence="1" key="1">
    <citation type="journal article" date="2015" name="Nature">
        <title>Complex archaea that bridge the gap between prokaryotes and eukaryotes.</title>
        <authorList>
            <person name="Spang A."/>
            <person name="Saw J.H."/>
            <person name="Jorgensen S.L."/>
            <person name="Zaremba-Niedzwiedzka K."/>
            <person name="Martijn J."/>
            <person name="Lind A.E."/>
            <person name="van Eijk R."/>
            <person name="Schleper C."/>
            <person name="Guy L."/>
            <person name="Ettema T.J."/>
        </authorList>
    </citation>
    <scope>NUCLEOTIDE SEQUENCE</scope>
</reference>
<protein>
    <submittedName>
        <fullName evidence="1">Uncharacterized protein</fullName>
    </submittedName>
</protein>
<dbReference type="AlphaFoldDB" id="A0A0F9DCR0"/>
<feature type="non-terminal residue" evidence="1">
    <location>
        <position position="1"/>
    </location>
</feature>
<dbReference type="EMBL" id="LAZR01029491">
    <property type="protein sequence ID" value="KKL59429.1"/>
    <property type="molecule type" value="Genomic_DNA"/>
</dbReference>
<evidence type="ECO:0000313" key="1">
    <source>
        <dbReference type="EMBL" id="KKL59429.1"/>
    </source>
</evidence>
<name>A0A0F9DCR0_9ZZZZ</name>
<gene>
    <name evidence="1" type="ORF">LCGC14_2215400</name>
</gene>
<accession>A0A0F9DCR0</accession>